<evidence type="ECO:0000256" key="6">
    <source>
        <dbReference type="ARBA" id="ARBA00022840"/>
    </source>
</evidence>
<evidence type="ECO:0000313" key="10">
    <source>
        <dbReference type="EMBL" id="RKO93430.1"/>
    </source>
</evidence>
<dbReference type="SUPFAM" id="SSF90123">
    <property type="entry name" value="ABC transporter transmembrane region"/>
    <property type="match status" value="1"/>
</dbReference>
<feature type="non-terminal residue" evidence="10">
    <location>
        <position position="1"/>
    </location>
</feature>
<keyword evidence="8" id="KW-0472">Membrane</keyword>
<keyword evidence="7" id="KW-1133">Transmembrane helix</keyword>
<dbReference type="GO" id="GO:0140359">
    <property type="term" value="F:ABC-type transporter activity"/>
    <property type="evidence" value="ECO:0007669"/>
    <property type="project" value="InterPro"/>
</dbReference>
<keyword evidence="4" id="KW-0677">Repeat</keyword>
<keyword evidence="3" id="KW-0812">Transmembrane</keyword>
<dbReference type="GO" id="GO:0016020">
    <property type="term" value="C:membrane"/>
    <property type="evidence" value="ECO:0007669"/>
    <property type="project" value="InterPro"/>
</dbReference>
<dbReference type="GO" id="GO:0012505">
    <property type="term" value="C:endomembrane system"/>
    <property type="evidence" value="ECO:0007669"/>
    <property type="project" value="UniProtKB-SubCell"/>
</dbReference>
<dbReference type="PANTHER" id="PTHR24223:SF443">
    <property type="entry name" value="MULTIDRUG-RESISTANCE LIKE PROTEIN 1, ISOFORM I"/>
    <property type="match status" value="1"/>
</dbReference>
<accession>A0A4P9WQD6</accession>
<dbReference type="OrthoDB" id="2161066at2759"/>
<keyword evidence="2" id="KW-0813">Transport</keyword>
<dbReference type="PANTHER" id="PTHR24223">
    <property type="entry name" value="ATP-BINDING CASSETTE SUB-FAMILY C"/>
    <property type="match status" value="1"/>
</dbReference>
<organism evidence="10 11">
    <name type="scientific">Blyttiomyces helicus</name>
    <dbReference type="NCBI Taxonomy" id="388810"/>
    <lineage>
        <taxon>Eukaryota</taxon>
        <taxon>Fungi</taxon>
        <taxon>Fungi incertae sedis</taxon>
        <taxon>Chytridiomycota</taxon>
        <taxon>Chytridiomycota incertae sedis</taxon>
        <taxon>Chytridiomycetes</taxon>
        <taxon>Chytridiomycetes incertae sedis</taxon>
        <taxon>Blyttiomyces</taxon>
    </lineage>
</organism>
<evidence type="ECO:0000256" key="1">
    <source>
        <dbReference type="ARBA" id="ARBA00004127"/>
    </source>
</evidence>
<evidence type="ECO:0000256" key="7">
    <source>
        <dbReference type="ARBA" id="ARBA00022989"/>
    </source>
</evidence>
<evidence type="ECO:0000256" key="4">
    <source>
        <dbReference type="ARBA" id="ARBA00022737"/>
    </source>
</evidence>
<dbReference type="PROSITE" id="PS50929">
    <property type="entry name" value="ABC_TM1F"/>
    <property type="match status" value="1"/>
</dbReference>
<dbReference type="Proteomes" id="UP000269721">
    <property type="component" value="Unassembled WGS sequence"/>
</dbReference>
<protein>
    <recommendedName>
        <fullName evidence="9">ABC transmembrane type-1 domain-containing protein</fullName>
    </recommendedName>
</protein>
<comment type="subcellular location">
    <subcellularLocation>
        <location evidence="1">Endomembrane system</location>
        <topology evidence="1">Multi-pass membrane protein</topology>
    </subcellularLocation>
</comment>
<evidence type="ECO:0000256" key="2">
    <source>
        <dbReference type="ARBA" id="ARBA00022448"/>
    </source>
</evidence>
<dbReference type="InterPro" id="IPR036640">
    <property type="entry name" value="ABC1_TM_sf"/>
</dbReference>
<dbReference type="EMBL" id="KZ994245">
    <property type="protein sequence ID" value="RKO93430.1"/>
    <property type="molecule type" value="Genomic_DNA"/>
</dbReference>
<gene>
    <name evidence="10" type="ORF">BDK51DRAFT_7718</name>
</gene>
<evidence type="ECO:0000256" key="5">
    <source>
        <dbReference type="ARBA" id="ARBA00022741"/>
    </source>
</evidence>
<keyword evidence="11" id="KW-1185">Reference proteome</keyword>
<dbReference type="InterPro" id="IPR050173">
    <property type="entry name" value="ABC_transporter_C-like"/>
</dbReference>
<evidence type="ECO:0000256" key="8">
    <source>
        <dbReference type="ARBA" id="ARBA00023136"/>
    </source>
</evidence>
<dbReference type="InterPro" id="IPR011527">
    <property type="entry name" value="ABC1_TM_dom"/>
</dbReference>
<keyword evidence="5" id="KW-0547">Nucleotide-binding</keyword>
<dbReference type="Gene3D" id="1.20.1560.10">
    <property type="entry name" value="ABC transporter type 1, transmembrane domain"/>
    <property type="match status" value="1"/>
</dbReference>
<feature type="non-terminal residue" evidence="10">
    <location>
        <position position="59"/>
    </location>
</feature>
<proteinExistence type="predicted"/>
<evidence type="ECO:0000259" key="9">
    <source>
        <dbReference type="PROSITE" id="PS50929"/>
    </source>
</evidence>
<dbReference type="GO" id="GO:0005524">
    <property type="term" value="F:ATP binding"/>
    <property type="evidence" value="ECO:0007669"/>
    <property type="project" value="UniProtKB-KW"/>
</dbReference>
<name>A0A4P9WQD6_9FUNG</name>
<keyword evidence="6" id="KW-0067">ATP-binding</keyword>
<dbReference type="AlphaFoldDB" id="A0A4P9WQD6"/>
<evidence type="ECO:0000313" key="11">
    <source>
        <dbReference type="Proteomes" id="UP000269721"/>
    </source>
</evidence>
<reference evidence="10" key="1">
    <citation type="submission" date="2018-06" db="EMBL/GenBank/DDBJ databases">
        <title>Leveraging single-cell genomics to expand the Fungal Tree of Life.</title>
        <authorList>
            <consortium name="DOE Joint Genome Institute"/>
            <person name="Ahrendt S.R."/>
            <person name="Quandt C.A."/>
            <person name="Ciobanu D."/>
            <person name="Clum A."/>
            <person name="Salamov A."/>
            <person name="Andreopoulos B."/>
            <person name="Cheng J.-F."/>
            <person name="Woyke T."/>
            <person name="Pelin A."/>
            <person name="Henrissat B."/>
            <person name="Reynolds N."/>
            <person name="Benny G.L."/>
            <person name="Smith M.E."/>
            <person name="James T.Y."/>
            <person name="Grigoriev I.V."/>
        </authorList>
    </citation>
    <scope>NUCLEOTIDE SEQUENCE</scope>
    <source>
        <strain evidence="10">Perch Fen</strain>
    </source>
</reference>
<evidence type="ECO:0000256" key="3">
    <source>
        <dbReference type="ARBA" id="ARBA00022692"/>
    </source>
</evidence>
<sequence>LNKMQMKNKDSRTRLMDELLNGIKVIKLYAWENPILKKVLGAREAELTTLKDIGYLAAY</sequence>
<feature type="domain" description="ABC transmembrane type-1" evidence="9">
    <location>
        <begin position="1"/>
        <end position="59"/>
    </location>
</feature>